<evidence type="ECO:0000313" key="1">
    <source>
        <dbReference type="EnsemblPlants" id="cds.evm.model.07.1137"/>
    </source>
</evidence>
<dbReference type="Proteomes" id="UP000596661">
    <property type="component" value="Chromosome 7"/>
</dbReference>
<evidence type="ECO:0000313" key="2">
    <source>
        <dbReference type="Proteomes" id="UP000596661"/>
    </source>
</evidence>
<sequence>MKTIIREIKIFETQGHYILEIEDGGQGLGRLKQQSNRRSNDHRFLVLLREKQIFGKTVESGSHRQWTVPFLHYGRS</sequence>
<dbReference type="EnsemblPlants" id="evm.model.07.1137">
    <property type="protein sequence ID" value="cds.evm.model.07.1137"/>
    <property type="gene ID" value="evm.TU.07.1137"/>
</dbReference>
<accession>A0A803Q1G1</accession>
<name>A0A803Q1G1_CANSA</name>
<reference evidence="1" key="2">
    <citation type="submission" date="2021-03" db="UniProtKB">
        <authorList>
            <consortium name="EnsemblPlants"/>
        </authorList>
    </citation>
    <scope>IDENTIFICATION</scope>
</reference>
<dbReference type="EMBL" id="UZAU01000655">
    <property type="status" value="NOT_ANNOTATED_CDS"/>
    <property type="molecule type" value="Genomic_DNA"/>
</dbReference>
<proteinExistence type="predicted"/>
<dbReference type="AlphaFoldDB" id="A0A803Q1G1"/>
<keyword evidence="2" id="KW-1185">Reference proteome</keyword>
<protein>
    <submittedName>
        <fullName evidence="1">Uncharacterized protein</fullName>
    </submittedName>
</protein>
<reference evidence="1" key="1">
    <citation type="submission" date="2018-11" db="EMBL/GenBank/DDBJ databases">
        <authorList>
            <person name="Grassa J C."/>
        </authorList>
    </citation>
    <scope>NUCLEOTIDE SEQUENCE [LARGE SCALE GENOMIC DNA]</scope>
</reference>
<organism evidence="1 2">
    <name type="scientific">Cannabis sativa</name>
    <name type="common">Hemp</name>
    <name type="synonym">Marijuana</name>
    <dbReference type="NCBI Taxonomy" id="3483"/>
    <lineage>
        <taxon>Eukaryota</taxon>
        <taxon>Viridiplantae</taxon>
        <taxon>Streptophyta</taxon>
        <taxon>Embryophyta</taxon>
        <taxon>Tracheophyta</taxon>
        <taxon>Spermatophyta</taxon>
        <taxon>Magnoliopsida</taxon>
        <taxon>eudicotyledons</taxon>
        <taxon>Gunneridae</taxon>
        <taxon>Pentapetalae</taxon>
        <taxon>rosids</taxon>
        <taxon>fabids</taxon>
        <taxon>Rosales</taxon>
        <taxon>Cannabaceae</taxon>
        <taxon>Cannabis</taxon>
    </lineage>
</organism>
<dbReference type="Gramene" id="evm.model.07.1137">
    <property type="protein sequence ID" value="cds.evm.model.07.1137"/>
    <property type="gene ID" value="evm.TU.07.1137"/>
</dbReference>